<keyword evidence="5 8" id="KW-0472">Membrane</keyword>
<feature type="transmembrane region" description="Helical" evidence="8">
    <location>
        <begin position="783"/>
        <end position="806"/>
    </location>
</feature>
<feature type="region of interest" description="Disordered" evidence="7">
    <location>
        <begin position="445"/>
        <end position="483"/>
    </location>
</feature>
<evidence type="ECO:0000256" key="7">
    <source>
        <dbReference type="SAM" id="MobiDB-lite"/>
    </source>
</evidence>
<dbReference type="Pfam" id="PF12821">
    <property type="entry name" value="ThrE_2"/>
    <property type="match status" value="1"/>
</dbReference>
<evidence type="ECO:0000313" key="12">
    <source>
        <dbReference type="Proteomes" id="UP000019384"/>
    </source>
</evidence>
<feature type="compositionally biased region" description="Acidic residues" evidence="7">
    <location>
        <begin position="75"/>
        <end position="84"/>
    </location>
</feature>
<evidence type="ECO:0000256" key="1">
    <source>
        <dbReference type="ARBA" id="ARBA00004141"/>
    </source>
</evidence>
<feature type="transmembrane region" description="Helical" evidence="8">
    <location>
        <begin position="877"/>
        <end position="893"/>
    </location>
</feature>
<feature type="transmembrane region" description="Helical" evidence="8">
    <location>
        <begin position="749"/>
        <end position="771"/>
    </location>
</feature>
<dbReference type="AlphaFoldDB" id="W6MN08"/>
<evidence type="ECO:0000256" key="4">
    <source>
        <dbReference type="ARBA" id="ARBA00022989"/>
    </source>
</evidence>
<dbReference type="EMBL" id="HG793128">
    <property type="protein sequence ID" value="CDK27613.1"/>
    <property type="molecule type" value="Genomic_DNA"/>
</dbReference>
<evidence type="ECO:0000256" key="6">
    <source>
        <dbReference type="ARBA" id="ARBA00034125"/>
    </source>
</evidence>
<sequence>MSVNKRIQALNRARSLSPSRGSSLDSDSDDEVVEPPQRSIKSSFGGRRGKAKGIHRPGRSGRSEFHNRQMRDTPILEDDDEEGSYEVIPMLPTFRQKGVPKHEYESERQLDEGSSRGQNFTEDETRRRLESELDSEVDHTFSSLNAGMDLFRGEEVPRVANDEAFSSSDSEASDAVEDNLDQRTNKEISETSSSGHRRSSHGSDITAKKSLRDVIRDRLSMNRVSTDDSTSHARRRAETLQTMDSGKSERFLNRLMNFGNITSGGLTPGASKADQTKETDEEARIYDVDIPLDDMNLEQLNDEANGIVRQHGFNSSATLTPSGIADSSPSANGAQHGNTTMEEGSSLQMEGNHFYAPNPDYYMRGYDLNYDNAPNDDDYVPPPEKVSAGVLSSLLTLYKNPGFGKSFSRLSDSGVFTPRSGSQTPTESVNAGYDHQSLLDKLKRINSTNSLPRPSLERSHSETDVNQRGRGHRRGFSSHTLGDMSSTIGDYTHSLFPGKKLTEAKINEGKVEAEKLNMPRFATTRPKDKGKTMKSRLVKKRLEAQARITVHIADVLQRQRFILKLCKTLMLYGAPTHRLEEYMTMTARVLEIDGQFIYFPGCMIVSFGDAATRTSEMQLVRCVQGLDLGKLDDAHQIYKDVVHDVIGVEEAAEKIEALLRKPPLYNAYICVFIYGFSSAMVTTWGFKGGWIDMPVSFGIGCLVGVLQYIVAPRSNLYSSVFEVSASIVVSFLGRALGSVDDKETICFSAVVQGSLALILPGYIILCGSLELQSRNLVAGAVRMFYAIIYSLFLGFGITLGAALYGWIDHGATSETVCSTAHQISPWYRFLLVPMFAIGLALVNQARWQQLPPMVIIAGGAYVVSYFSGLHFSNATEFTSAIGAFMCGLLANLYSRIRKGVAVTAMLPAIFVIVPSGIASQGSLLSGINTANEIVNSTTGSTTTSTSSSSTLSFGVVMIQVSIGISVGLFAATIAIYPLGKKRTGLFTL</sequence>
<evidence type="ECO:0000259" key="9">
    <source>
        <dbReference type="Pfam" id="PF06738"/>
    </source>
</evidence>
<feature type="domain" description="Threonine/serine exporter-like N-terminal" evidence="9">
    <location>
        <begin position="560"/>
        <end position="803"/>
    </location>
</feature>
<dbReference type="InterPro" id="IPR010619">
    <property type="entry name" value="ThrE-like_N"/>
</dbReference>
<comment type="subcellular location">
    <subcellularLocation>
        <location evidence="1">Membrane</location>
        <topology evidence="1">Multi-pass membrane protein</topology>
    </subcellularLocation>
</comment>
<keyword evidence="3 8" id="KW-0812">Transmembrane</keyword>
<dbReference type="GO" id="GO:0022857">
    <property type="term" value="F:transmembrane transporter activity"/>
    <property type="evidence" value="ECO:0007669"/>
    <property type="project" value="InterPro"/>
</dbReference>
<dbReference type="Pfam" id="PF06738">
    <property type="entry name" value="ThrE"/>
    <property type="match status" value="1"/>
</dbReference>
<dbReference type="GO" id="GO:0016020">
    <property type="term" value="C:membrane"/>
    <property type="evidence" value="ECO:0007669"/>
    <property type="project" value="UniProtKB-SubCell"/>
</dbReference>
<gene>
    <name evidence="11" type="ORF">KUCA_T00003592001</name>
</gene>
<dbReference type="InterPro" id="IPR051361">
    <property type="entry name" value="ThrE/Ser_Exporter"/>
</dbReference>
<dbReference type="PANTHER" id="PTHR31082:SF4">
    <property type="entry name" value="PHEROMONE-REGULATED MEMBRANE PROTEIN 10"/>
    <property type="match status" value="1"/>
</dbReference>
<evidence type="ECO:0000256" key="8">
    <source>
        <dbReference type="SAM" id="Phobius"/>
    </source>
</evidence>
<organism evidence="11 12">
    <name type="scientific">Kuraishia capsulata CBS 1993</name>
    <dbReference type="NCBI Taxonomy" id="1382522"/>
    <lineage>
        <taxon>Eukaryota</taxon>
        <taxon>Fungi</taxon>
        <taxon>Dikarya</taxon>
        <taxon>Ascomycota</taxon>
        <taxon>Saccharomycotina</taxon>
        <taxon>Pichiomycetes</taxon>
        <taxon>Pichiales</taxon>
        <taxon>Pichiaceae</taxon>
        <taxon>Kuraishia</taxon>
    </lineage>
</organism>
<dbReference type="PANTHER" id="PTHR31082">
    <property type="entry name" value="PHEROMONE-REGULATED MEMBRANE PROTEIN 10"/>
    <property type="match status" value="1"/>
</dbReference>
<feature type="compositionally biased region" description="Basic and acidic residues" evidence="7">
    <location>
        <begin position="455"/>
        <end position="467"/>
    </location>
</feature>
<dbReference type="OrthoDB" id="413008at2759"/>
<evidence type="ECO:0000256" key="2">
    <source>
        <dbReference type="ARBA" id="ARBA00019535"/>
    </source>
</evidence>
<feature type="transmembrane region" description="Helical" evidence="8">
    <location>
        <begin position="664"/>
        <end position="684"/>
    </location>
</feature>
<feature type="domain" description="Threonine/Serine exporter ThrE" evidence="10">
    <location>
        <begin position="829"/>
        <end position="972"/>
    </location>
</feature>
<feature type="compositionally biased region" description="Basic residues" evidence="7">
    <location>
        <begin position="47"/>
        <end position="59"/>
    </location>
</feature>
<dbReference type="RefSeq" id="XP_022459606.1">
    <property type="nucleotide sequence ID" value="XM_022602022.1"/>
</dbReference>
<dbReference type="GeneID" id="34520994"/>
<evidence type="ECO:0000256" key="5">
    <source>
        <dbReference type="ARBA" id="ARBA00023136"/>
    </source>
</evidence>
<feature type="transmembrane region" description="Helical" evidence="8">
    <location>
        <begin position="690"/>
        <end position="709"/>
    </location>
</feature>
<feature type="transmembrane region" description="Helical" evidence="8">
    <location>
        <begin position="854"/>
        <end position="871"/>
    </location>
</feature>
<name>W6MN08_9ASCO</name>
<feature type="transmembrane region" description="Helical" evidence="8">
    <location>
        <begin position="826"/>
        <end position="842"/>
    </location>
</feature>
<feature type="compositionally biased region" description="Polar residues" evidence="7">
    <location>
        <begin position="318"/>
        <end position="349"/>
    </location>
</feature>
<feature type="transmembrane region" description="Helical" evidence="8">
    <location>
        <begin position="951"/>
        <end position="976"/>
    </location>
</feature>
<evidence type="ECO:0000313" key="11">
    <source>
        <dbReference type="EMBL" id="CDK27613.1"/>
    </source>
</evidence>
<feature type="region of interest" description="Disordered" evidence="7">
    <location>
        <begin position="1"/>
        <end position="136"/>
    </location>
</feature>
<reference evidence="11" key="2">
    <citation type="submission" date="2014-02" db="EMBL/GenBank/DDBJ databases">
        <title>Complete DNA sequence of /Kuraishia capsulata/ illustrates novel genomic features among budding yeasts (/Saccharomycotina/).</title>
        <authorList>
            <person name="Morales L."/>
            <person name="Noel B."/>
            <person name="Porcel B."/>
            <person name="Marcet-Houben M."/>
            <person name="Hullo M-F."/>
            <person name="Sacerdot C."/>
            <person name="Tekaia F."/>
            <person name="Leh-Louis V."/>
            <person name="Despons L."/>
            <person name="Khanna V."/>
            <person name="Aury J-M."/>
            <person name="Barbe V."/>
            <person name="Couloux A."/>
            <person name="Labadie K."/>
            <person name="Pelletier E."/>
            <person name="Souciet J-L."/>
            <person name="Boekhout T."/>
            <person name="Gabaldon T."/>
            <person name="Wincker P."/>
            <person name="Dujon B."/>
        </authorList>
    </citation>
    <scope>NUCLEOTIDE SEQUENCE</scope>
    <source>
        <strain evidence="11">CBS 1993</strain>
    </source>
</reference>
<feature type="region of interest" description="Disordered" evidence="7">
    <location>
        <begin position="163"/>
        <end position="212"/>
    </location>
</feature>
<feature type="compositionally biased region" description="Basic and acidic residues" evidence="7">
    <location>
        <begin position="123"/>
        <end position="136"/>
    </location>
</feature>
<dbReference type="Proteomes" id="UP000019384">
    <property type="component" value="Unassembled WGS sequence"/>
</dbReference>
<dbReference type="STRING" id="1382522.W6MN08"/>
<keyword evidence="4 8" id="KW-1133">Transmembrane helix</keyword>
<protein>
    <recommendedName>
        <fullName evidence="2">Pheromone-regulated membrane protein 10</fullName>
    </recommendedName>
</protein>
<evidence type="ECO:0000256" key="3">
    <source>
        <dbReference type="ARBA" id="ARBA00022692"/>
    </source>
</evidence>
<reference evidence="11" key="1">
    <citation type="submission" date="2013-12" db="EMBL/GenBank/DDBJ databases">
        <authorList>
            <person name="Genoscope - CEA"/>
        </authorList>
    </citation>
    <scope>NUCLEOTIDE SEQUENCE</scope>
    <source>
        <strain evidence="11">CBS 1993</strain>
    </source>
</reference>
<accession>W6MN08</accession>
<feature type="compositionally biased region" description="Low complexity" evidence="7">
    <location>
        <begin position="14"/>
        <end position="25"/>
    </location>
</feature>
<feature type="compositionally biased region" description="Basic and acidic residues" evidence="7">
    <location>
        <begin position="100"/>
        <end position="114"/>
    </location>
</feature>
<proteinExistence type="inferred from homology"/>
<feature type="region of interest" description="Disordered" evidence="7">
    <location>
        <begin position="318"/>
        <end position="353"/>
    </location>
</feature>
<feature type="compositionally biased region" description="Basic and acidic residues" evidence="7">
    <location>
        <begin position="61"/>
        <end position="71"/>
    </location>
</feature>
<comment type="similarity">
    <text evidence="6">Belongs to the ThrE exporter (TC 2.A.79) family.</text>
</comment>
<feature type="compositionally biased region" description="Basic and acidic residues" evidence="7">
    <location>
        <begin position="180"/>
        <end position="189"/>
    </location>
</feature>
<evidence type="ECO:0000259" key="10">
    <source>
        <dbReference type="Pfam" id="PF12821"/>
    </source>
</evidence>
<dbReference type="InterPro" id="IPR024528">
    <property type="entry name" value="ThrE_2"/>
</dbReference>
<dbReference type="HOGENOM" id="CLU_007078_1_0_1"/>
<keyword evidence="12" id="KW-1185">Reference proteome</keyword>
<feature type="transmembrane region" description="Helical" evidence="8">
    <location>
        <begin position="900"/>
        <end position="918"/>
    </location>
</feature>